<evidence type="ECO:0000313" key="2">
    <source>
        <dbReference type="EMBL" id="GAE87131.1"/>
    </source>
</evidence>
<dbReference type="InterPro" id="IPR030389">
    <property type="entry name" value="G_FEOB_dom"/>
</dbReference>
<dbReference type="PANTHER" id="PTHR43185">
    <property type="entry name" value="FERROUS IRON TRANSPORT PROTEIN B"/>
    <property type="match status" value="1"/>
</dbReference>
<organism evidence="2 3">
    <name type="scientific">Acetivibrio straminisolvens JCM 21531</name>
    <dbReference type="NCBI Taxonomy" id="1294263"/>
    <lineage>
        <taxon>Bacteria</taxon>
        <taxon>Bacillati</taxon>
        <taxon>Bacillota</taxon>
        <taxon>Clostridia</taxon>
        <taxon>Eubacteriales</taxon>
        <taxon>Oscillospiraceae</taxon>
        <taxon>Acetivibrio</taxon>
    </lineage>
</organism>
<dbReference type="InterPro" id="IPR027417">
    <property type="entry name" value="P-loop_NTPase"/>
</dbReference>
<dbReference type="Pfam" id="PF02421">
    <property type="entry name" value="FeoB_N"/>
    <property type="match status" value="1"/>
</dbReference>
<keyword evidence="3" id="KW-1185">Reference proteome</keyword>
<dbReference type="InterPro" id="IPR041069">
    <property type="entry name" value="FeoB_Cyto"/>
</dbReference>
<comment type="caution">
    <text evidence="2">The sequence shown here is derived from an EMBL/GenBank/DDBJ whole genome shotgun (WGS) entry which is preliminary data.</text>
</comment>
<dbReference type="SUPFAM" id="SSF52540">
    <property type="entry name" value="P-loop containing nucleoside triphosphate hydrolases"/>
    <property type="match status" value="1"/>
</dbReference>
<dbReference type="PANTHER" id="PTHR43185:SF1">
    <property type="entry name" value="FE(2+) TRANSPORTER FEOB"/>
    <property type="match status" value="1"/>
</dbReference>
<dbReference type="Gene3D" id="1.10.287.1770">
    <property type="match status" value="1"/>
</dbReference>
<dbReference type="GO" id="GO:0005525">
    <property type="term" value="F:GTP binding"/>
    <property type="evidence" value="ECO:0007669"/>
    <property type="project" value="InterPro"/>
</dbReference>
<evidence type="ECO:0000259" key="1">
    <source>
        <dbReference type="PROSITE" id="PS51711"/>
    </source>
</evidence>
<feature type="domain" description="FeoB-type G" evidence="1">
    <location>
        <begin position="26"/>
        <end position="188"/>
    </location>
</feature>
<proteinExistence type="predicted"/>
<evidence type="ECO:0000313" key="3">
    <source>
        <dbReference type="Proteomes" id="UP000019109"/>
    </source>
</evidence>
<dbReference type="FunFam" id="3.40.50.300:FF:000969">
    <property type="entry name" value="Ferrous iron transporter B"/>
    <property type="match status" value="1"/>
</dbReference>
<dbReference type="InterPro" id="IPR050860">
    <property type="entry name" value="FeoB_GTPase"/>
</dbReference>
<dbReference type="AlphaFoldDB" id="W4V1N4"/>
<dbReference type="GO" id="GO:0015093">
    <property type="term" value="F:ferrous iron transmembrane transporter activity"/>
    <property type="evidence" value="ECO:0007669"/>
    <property type="project" value="TreeGrafter"/>
</dbReference>
<dbReference type="PROSITE" id="PS51711">
    <property type="entry name" value="G_FEOB"/>
    <property type="match status" value="1"/>
</dbReference>
<accession>W4V1N4</accession>
<name>W4V1N4_9FIRM</name>
<dbReference type="CDD" id="cd01879">
    <property type="entry name" value="FeoB"/>
    <property type="match status" value="1"/>
</dbReference>
<dbReference type="GO" id="GO:0005886">
    <property type="term" value="C:plasma membrane"/>
    <property type="evidence" value="ECO:0007669"/>
    <property type="project" value="TreeGrafter"/>
</dbReference>
<reference evidence="2" key="1">
    <citation type="journal article" date="2014" name="Genome Announc.">
        <title>Draft Genome Sequence of Clostridium straminisolvens Strain JCM 21531T, Isolated from a Cellulose-Degrading Bacterial Community.</title>
        <authorList>
            <person name="Yuki M."/>
            <person name="Oshima K."/>
            <person name="Suda W."/>
            <person name="Sakamoto M."/>
            <person name="Kitamura K."/>
            <person name="Iida T."/>
            <person name="Hattori M."/>
            <person name="Ohkuma M."/>
        </authorList>
    </citation>
    <scope>NUCLEOTIDE SEQUENCE [LARGE SCALE GENOMIC DNA]</scope>
    <source>
        <strain evidence="2">JCM 21531</strain>
    </source>
</reference>
<dbReference type="STRING" id="1294263.JCM21531_479"/>
<dbReference type="Proteomes" id="UP000019109">
    <property type="component" value="Unassembled WGS sequence"/>
</dbReference>
<gene>
    <name evidence="2" type="ORF">JCM21531_479</name>
</gene>
<dbReference type="Gene3D" id="3.40.50.300">
    <property type="entry name" value="P-loop containing nucleotide triphosphate hydrolases"/>
    <property type="match status" value="1"/>
</dbReference>
<sequence>MGLTSQSTGIGVLENKLTIVKSTPVDKVIALAGNPNVGKSTVFNSLTGLNQHTGNWPGKTVTNAQGKYRHKDKNFIMVDIPGTYSLMANSVEEEVARDFVCFGQPDATVVVTDATCLERNLNLVLQTLEITNKVVVCVNLIDEAERKKIRIDYNKLSKHLGVPVIPTNARSSKGLGELMDAVYDISTKDITVHPIKITYDDIVEEAIEMVQPKIEDIAGEKISSRWIALKLLDGDNTLLESLNNFLGFNLLDNIELAGLVDTAKNIFPITV</sequence>
<dbReference type="EMBL" id="BAVR01000004">
    <property type="protein sequence ID" value="GAE87131.1"/>
    <property type="molecule type" value="Genomic_DNA"/>
</dbReference>
<protein>
    <submittedName>
        <fullName evidence="2">Ferrous iron transport protein B</fullName>
    </submittedName>
</protein>
<dbReference type="Pfam" id="PF17910">
    <property type="entry name" value="FeoB_Cyto"/>
    <property type="match status" value="1"/>
</dbReference>